<dbReference type="GO" id="GO:0045944">
    <property type="term" value="P:positive regulation of transcription by RNA polymerase II"/>
    <property type="evidence" value="ECO:0007669"/>
    <property type="project" value="UniProtKB-ARBA"/>
</dbReference>
<dbReference type="Pfam" id="PF14598">
    <property type="entry name" value="PAS_11"/>
    <property type="match status" value="1"/>
</dbReference>
<evidence type="ECO:0000259" key="10">
    <source>
        <dbReference type="PROSITE" id="PS50888"/>
    </source>
</evidence>
<dbReference type="PROSITE" id="PS50888">
    <property type="entry name" value="BHLH"/>
    <property type="match status" value="1"/>
</dbReference>
<dbReference type="GO" id="GO:0003700">
    <property type="term" value="F:DNA-binding transcription factor activity"/>
    <property type="evidence" value="ECO:0007669"/>
    <property type="project" value="InterPro"/>
</dbReference>
<dbReference type="SMART" id="SM00353">
    <property type="entry name" value="HLH"/>
    <property type="match status" value="1"/>
</dbReference>
<dbReference type="SUPFAM" id="SSF47459">
    <property type="entry name" value="HLH, helix-loop-helix DNA-binding domain"/>
    <property type="match status" value="1"/>
</dbReference>
<reference evidence="11 12" key="1">
    <citation type="submission" date="2015-04" db="EMBL/GenBank/DDBJ databases">
        <authorList>
            <person name="Syromyatnikov M.Y."/>
            <person name="Popov V.N."/>
        </authorList>
    </citation>
    <scope>NUCLEOTIDE SEQUENCE [LARGE SCALE GENOMIC DNA]</scope>
</reference>
<dbReference type="PANTHER" id="PTHR23042">
    <property type="entry name" value="CIRCADIAN PROTEIN CLOCK/ARNT/BMAL/PAS"/>
    <property type="match status" value="1"/>
</dbReference>
<keyword evidence="4" id="KW-0238">DNA-binding</keyword>
<organism evidence="11 12">
    <name type="scientific">Clunio marinus</name>
    <dbReference type="NCBI Taxonomy" id="568069"/>
    <lineage>
        <taxon>Eukaryota</taxon>
        <taxon>Metazoa</taxon>
        <taxon>Ecdysozoa</taxon>
        <taxon>Arthropoda</taxon>
        <taxon>Hexapoda</taxon>
        <taxon>Insecta</taxon>
        <taxon>Pterygota</taxon>
        <taxon>Neoptera</taxon>
        <taxon>Endopterygota</taxon>
        <taxon>Diptera</taxon>
        <taxon>Nematocera</taxon>
        <taxon>Chironomoidea</taxon>
        <taxon>Chironomidae</taxon>
        <taxon>Clunio</taxon>
    </lineage>
</organism>
<feature type="region of interest" description="Disordered" evidence="8">
    <location>
        <begin position="396"/>
        <end position="596"/>
    </location>
</feature>
<dbReference type="GO" id="GO:0046983">
    <property type="term" value="F:protein dimerization activity"/>
    <property type="evidence" value="ECO:0007669"/>
    <property type="project" value="InterPro"/>
</dbReference>
<dbReference type="CDD" id="cd00130">
    <property type="entry name" value="PAS"/>
    <property type="match status" value="2"/>
</dbReference>
<accession>A0A1J1HHL6</accession>
<feature type="domain" description="PAS" evidence="9">
    <location>
        <begin position="85"/>
        <end position="156"/>
    </location>
</feature>
<evidence type="ECO:0000256" key="3">
    <source>
        <dbReference type="ARBA" id="ARBA00023015"/>
    </source>
</evidence>
<protein>
    <recommendedName>
        <fullName evidence="7">Aryl hydrocarbon receptor nuclear translocator homolog</fullName>
    </recommendedName>
</protein>
<keyword evidence="3" id="KW-0805">Transcription regulation</keyword>
<dbReference type="InterPro" id="IPR001067">
    <property type="entry name" value="Nuc_translocat"/>
</dbReference>
<keyword evidence="5" id="KW-0804">Transcription</keyword>
<dbReference type="GO" id="GO:0003677">
    <property type="term" value="F:DNA binding"/>
    <property type="evidence" value="ECO:0007669"/>
    <property type="project" value="UniProtKB-KW"/>
</dbReference>
<feature type="compositionally biased region" description="Polar residues" evidence="8">
    <location>
        <begin position="497"/>
        <end position="546"/>
    </location>
</feature>
<keyword evidence="12" id="KW-1185">Reference proteome</keyword>
<dbReference type="InterPro" id="IPR000014">
    <property type="entry name" value="PAS"/>
</dbReference>
<evidence type="ECO:0000256" key="7">
    <source>
        <dbReference type="ARBA" id="ARBA00073216"/>
    </source>
</evidence>
<dbReference type="FunFam" id="4.10.280.10:FF:000011">
    <property type="entry name" value="Aryl hydrocarbon receptor nuclear translocator 2"/>
    <property type="match status" value="1"/>
</dbReference>
<feature type="domain" description="PAS" evidence="9">
    <location>
        <begin position="293"/>
        <end position="344"/>
    </location>
</feature>
<dbReference type="GO" id="GO:0005737">
    <property type="term" value="C:cytoplasm"/>
    <property type="evidence" value="ECO:0007669"/>
    <property type="project" value="InterPro"/>
</dbReference>
<dbReference type="NCBIfam" id="TIGR00229">
    <property type="entry name" value="sensory_box"/>
    <property type="match status" value="1"/>
</dbReference>
<dbReference type="STRING" id="568069.A0A1J1HHL6"/>
<proteinExistence type="predicted"/>
<sequence length="626" mass="70188">MDDENVQEKERFASRENHCEIERRRRNKMTAYITELSDMVPTCSALARKPDKLTILRMAVAHMKALRGTGNTNTDGSYKPSFLTDQELKHLILEAADGFLFVVSCDTGRIIYVSDSVTPVLNHSQNDWYGSSLFEMVHPEDIEKVREQLSTQEPQNSGRILDLKTGTVKKEGHQSSMRLCMGSRRGFICRMKIGNVNPENMAVGHLNRLKQRNSLGPSRDGQNFAVVHCTGYIKNWPPTDIFPGVQLDRQNEDDMHSSHCCLVAIGRLQVTSTANSADLNGANNQSEFISRHSMDGKFSFVDQRVMNVLGYVPTELLGKSCYDFFHREDQNHMKENFDQVLKQKGQMFSVMYRFRAKNGEWIWLRTQAYAFLNPYNDEVEYIVCTNSSAKTLHNVAPDNGQLEPDQSVYHQPAPGLDYTMQNRRETQPYNPHGLMSHITVPPQQTPQPQAPNSIQQRPNSTQNPVPYNYEPTPSPIQYGSPGTPGSMARTSAGLPKGNQNASPTSTGSQAWTMRQQTQPESYQYSQLSPSRSPSGPTYTQLSSGINTRPYHTATTAQQQAPQPGYYGWPHATDGSGPSAAHNTTVPAGQHPQQGQELSDMLQMLDQQGGPTTFEDLNIHMFSGQFE</sequence>
<evidence type="ECO:0000256" key="5">
    <source>
        <dbReference type="ARBA" id="ARBA00023163"/>
    </source>
</evidence>
<dbReference type="CDD" id="cd18947">
    <property type="entry name" value="bHLH-PAS_ARNT"/>
    <property type="match status" value="1"/>
</dbReference>
<dbReference type="OrthoDB" id="71302at2759"/>
<dbReference type="GO" id="GO:0005667">
    <property type="term" value="C:transcription regulator complex"/>
    <property type="evidence" value="ECO:0007669"/>
    <property type="project" value="InterPro"/>
</dbReference>
<keyword evidence="2" id="KW-0677">Repeat</keyword>
<dbReference type="GO" id="GO:0005634">
    <property type="term" value="C:nucleus"/>
    <property type="evidence" value="ECO:0007669"/>
    <property type="project" value="UniProtKB-SubCell"/>
</dbReference>
<evidence type="ECO:0000256" key="4">
    <source>
        <dbReference type="ARBA" id="ARBA00023125"/>
    </source>
</evidence>
<name>A0A1J1HHL6_9DIPT</name>
<dbReference type="InterPro" id="IPR001610">
    <property type="entry name" value="PAC"/>
</dbReference>
<dbReference type="SMART" id="SM00091">
    <property type="entry name" value="PAS"/>
    <property type="match status" value="2"/>
</dbReference>
<dbReference type="EMBL" id="CVRI01000004">
    <property type="protein sequence ID" value="CRK87528.1"/>
    <property type="molecule type" value="Genomic_DNA"/>
</dbReference>
<evidence type="ECO:0000256" key="6">
    <source>
        <dbReference type="ARBA" id="ARBA00023242"/>
    </source>
</evidence>
<comment type="subcellular location">
    <subcellularLocation>
        <location evidence="1">Nucleus</location>
    </subcellularLocation>
</comment>
<dbReference type="InterPro" id="IPR035965">
    <property type="entry name" value="PAS-like_dom_sf"/>
</dbReference>
<evidence type="ECO:0000313" key="12">
    <source>
        <dbReference type="Proteomes" id="UP000183832"/>
    </source>
</evidence>
<dbReference type="SMART" id="SM00086">
    <property type="entry name" value="PAC"/>
    <property type="match status" value="1"/>
</dbReference>
<dbReference type="PROSITE" id="PS50112">
    <property type="entry name" value="PAS"/>
    <property type="match status" value="2"/>
</dbReference>
<dbReference type="FunFam" id="3.30.450.20:FF:000003">
    <property type="entry name" value="Aryl hydrocarbon receptor nuclear translocator 2"/>
    <property type="match status" value="1"/>
</dbReference>
<dbReference type="Gene3D" id="4.10.280.10">
    <property type="entry name" value="Helix-loop-helix DNA-binding domain"/>
    <property type="match status" value="1"/>
</dbReference>
<evidence type="ECO:0000259" key="9">
    <source>
        <dbReference type="PROSITE" id="PS50112"/>
    </source>
</evidence>
<dbReference type="InterPro" id="IPR013767">
    <property type="entry name" value="PAS_fold"/>
</dbReference>
<feature type="compositionally biased region" description="Polar residues" evidence="8">
    <location>
        <begin position="452"/>
        <end position="465"/>
    </location>
</feature>
<dbReference type="Pfam" id="PF00989">
    <property type="entry name" value="PAS"/>
    <property type="match status" value="1"/>
</dbReference>
<feature type="compositionally biased region" description="Polar residues" evidence="8">
    <location>
        <begin position="580"/>
        <end position="596"/>
    </location>
</feature>
<dbReference type="Proteomes" id="UP000183832">
    <property type="component" value="Unassembled WGS sequence"/>
</dbReference>
<keyword evidence="6" id="KW-0539">Nucleus</keyword>
<dbReference type="PRINTS" id="PR00785">
    <property type="entry name" value="NCTRNSLOCATR"/>
</dbReference>
<dbReference type="AlphaFoldDB" id="A0A1J1HHL6"/>
<evidence type="ECO:0000256" key="2">
    <source>
        <dbReference type="ARBA" id="ARBA00022737"/>
    </source>
</evidence>
<dbReference type="Gene3D" id="3.30.450.20">
    <property type="entry name" value="PAS domain"/>
    <property type="match status" value="2"/>
</dbReference>
<feature type="domain" description="BHLH" evidence="10">
    <location>
        <begin position="13"/>
        <end position="66"/>
    </location>
</feature>
<evidence type="ECO:0000256" key="8">
    <source>
        <dbReference type="SAM" id="MobiDB-lite"/>
    </source>
</evidence>
<dbReference type="InterPro" id="IPR011598">
    <property type="entry name" value="bHLH_dom"/>
</dbReference>
<dbReference type="Pfam" id="PF00010">
    <property type="entry name" value="HLH"/>
    <property type="match status" value="1"/>
</dbReference>
<evidence type="ECO:0000256" key="1">
    <source>
        <dbReference type="ARBA" id="ARBA00004123"/>
    </source>
</evidence>
<gene>
    <name evidence="11" type="ORF">CLUMA_CG001329</name>
</gene>
<evidence type="ECO:0000313" key="11">
    <source>
        <dbReference type="EMBL" id="CRK87528.1"/>
    </source>
</evidence>
<dbReference type="SUPFAM" id="SSF55785">
    <property type="entry name" value="PYP-like sensor domain (PAS domain)"/>
    <property type="match status" value="2"/>
</dbReference>
<dbReference type="InterPro" id="IPR050933">
    <property type="entry name" value="Circadian_TF"/>
</dbReference>
<dbReference type="InterPro" id="IPR036638">
    <property type="entry name" value="HLH_DNA-bd_sf"/>
</dbReference>